<dbReference type="InterPro" id="IPR036393">
    <property type="entry name" value="AceGlu_kinase-like_sf"/>
</dbReference>
<dbReference type="PIRSF" id="PIRSF000726">
    <property type="entry name" value="Asp_kin"/>
    <property type="match status" value="1"/>
</dbReference>
<reference evidence="13 14" key="1">
    <citation type="submission" date="2017-04" db="EMBL/GenBank/DDBJ databases">
        <authorList>
            <person name="Afonso C.L."/>
            <person name="Miller P.J."/>
            <person name="Scott M.A."/>
            <person name="Spackman E."/>
            <person name="Goraichik I."/>
            <person name="Dimitrov K.M."/>
            <person name="Suarez D.L."/>
            <person name="Swayne D.E."/>
        </authorList>
    </citation>
    <scope>NUCLEOTIDE SEQUENCE [LARGE SCALE GENOMIC DNA]</scope>
    <source>
        <strain evidence="13 14">DSM 11622</strain>
    </source>
</reference>
<keyword evidence="3 9" id="KW-0808">Transferase</keyword>
<dbReference type="InterPro" id="IPR054352">
    <property type="entry name" value="ACT_Aspartokinase"/>
</dbReference>
<comment type="similarity">
    <text evidence="2 9">Belongs to the aspartokinase family.</text>
</comment>
<keyword evidence="10" id="KW-0028">Amino-acid biosynthesis</keyword>
<dbReference type="AlphaFoldDB" id="A0A1W1VHT6"/>
<dbReference type="Proteomes" id="UP000192266">
    <property type="component" value="Unassembled WGS sequence"/>
</dbReference>
<dbReference type="Gene3D" id="3.40.1160.10">
    <property type="entry name" value="Acetylglutamate kinase-like"/>
    <property type="match status" value="1"/>
</dbReference>
<feature type="binding site" evidence="8">
    <location>
        <position position="41"/>
    </location>
    <ligand>
        <name>substrate</name>
    </ligand>
</feature>
<comment type="catalytic activity">
    <reaction evidence="7 9">
        <text>L-aspartate + ATP = 4-phospho-L-aspartate + ADP</text>
        <dbReference type="Rhea" id="RHEA:23776"/>
        <dbReference type="ChEBI" id="CHEBI:29991"/>
        <dbReference type="ChEBI" id="CHEBI:30616"/>
        <dbReference type="ChEBI" id="CHEBI:57535"/>
        <dbReference type="ChEBI" id="CHEBI:456216"/>
        <dbReference type="EC" id="2.7.2.4"/>
    </reaction>
</comment>
<dbReference type="Pfam" id="PF22468">
    <property type="entry name" value="ACT_9"/>
    <property type="match status" value="1"/>
</dbReference>
<dbReference type="RefSeq" id="WP_084444828.1">
    <property type="nucleotide sequence ID" value="NZ_FWWW01000061.1"/>
</dbReference>
<keyword evidence="6 8" id="KW-0067">ATP-binding</keyword>
<dbReference type="CDD" id="cd04912">
    <property type="entry name" value="ACT_AKiii-LysC-EC-like_1"/>
    <property type="match status" value="1"/>
</dbReference>
<evidence type="ECO:0000256" key="3">
    <source>
        <dbReference type="ARBA" id="ARBA00022679"/>
    </source>
</evidence>
<comment type="pathway">
    <text evidence="10">Amino-acid biosynthesis; L-methionine biosynthesis via de novo pathway; L-homoserine from L-aspartate: step 1/3.</text>
</comment>
<evidence type="ECO:0000313" key="13">
    <source>
        <dbReference type="EMBL" id="SMB92888.1"/>
    </source>
</evidence>
<protein>
    <recommendedName>
        <fullName evidence="9">Aspartokinase</fullName>
        <ecNumber evidence="9">2.7.2.4</ecNumber>
    </recommendedName>
</protein>
<comment type="pathway">
    <text evidence="10">Amino-acid biosynthesis; L-threonine biosynthesis; L-threonine from L-aspartate: step 1/5.</text>
</comment>
<evidence type="ECO:0000313" key="14">
    <source>
        <dbReference type="Proteomes" id="UP000192266"/>
    </source>
</evidence>
<evidence type="ECO:0000256" key="7">
    <source>
        <dbReference type="ARBA" id="ARBA00047872"/>
    </source>
</evidence>
<keyword evidence="5 9" id="KW-0418">Kinase</keyword>
<feature type="binding site" evidence="8">
    <location>
        <begin position="5"/>
        <end position="8"/>
    </location>
    <ligand>
        <name>ATP</name>
        <dbReference type="ChEBI" id="CHEBI:30616"/>
    </ligand>
</feature>
<dbReference type="UniPathway" id="UPA00051">
    <property type="reaction ID" value="UER00462"/>
</dbReference>
<comment type="pathway">
    <text evidence="1 10">Amino-acid biosynthesis; L-lysine biosynthesis via DAP pathway; (S)-tetrahydrodipicolinate from L-aspartate: step 1/4.</text>
</comment>
<dbReference type="InterPro" id="IPR005260">
    <property type="entry name" value="Asp_kin_monofn"/>
</dbReference>
<evidence type="ECO:0000256" key="4">
    <source>
        <dbReference type="ARBA" id="ARBA00022741"/>
    </source>
</evidence>
<feature type="domain" description="Aspartate/glutamate/uridylate kinase" evidence="11">
    <location>
        <begin position="2"/>
        <end position="276"/>
    </location>
</feature>
<feature type="binding site" evidence="8">
    <location>
        <position position="230"/>
    </location>
    <ligand>
        <name>ATP</name>
        <dbReference type="ChEBI" id="CHEBI:30616"/>
    </ligand>
</feature>
<feature type="domain" description="Aspartokinase ACT" evidence="12">
    <location>
        <begin position="378"/>
        <end position="434"/>
    </location>
</feature>
<evidence type="ECO:0000256" key="8">
    <source>
        <dbReference type="PIRSR" id="PIRSR000726-1"/>
    </source>
</evidence>
<keyword evidence="14" id="KW-1185">Reference proteome</keyword>
<name>A0A1W1VHT6_9BACT</name>
<dbReference type="Pfam" id="PF00696">
    <property type="entry name" value="AA_kinase"/>
    <property type="match status" value="1"/>
</dbReference>
<dbReference type="EC" id="2.7.2.4" evidence="9"/>
<dbReference type="PANTHER" id="PTHR21499:SF59">
    <property type="entry name" value="ASPARTOKINASE"/>
    <property type="match status" value="1"/>
</dbReference>
<evidence type="ECO:0000256" key="10">
    <source>
        <dbReference type="RuleBase" id="RU004249"/>
    </source>
</evidence>
<dbReference type="OrthoDB" id="9799110at2"/>
<dbReference type="PROSITE" id="PS00324">
    <property type="entry name" value="ASPARTOKINASE"/>
    <property type="match status" value="1"/>
</dbReference>
<dbReference type="GO" id="GO:0009088">
    <property type="term" value="P:threonine biosynthetic process"/>
    <property type="evidence" value="ECO:0007669"/>
    <property type="project" value="UniProtKB-UniPathway"/>
</dbReference>
<feature type="binding site" evidence="8">
    <location>
        <begin position="219"/>
        <end position="220"/>
    </location>
    <ligand>
        <name>ATP</name>
        <dbReference type="ChEBI" id="CHEBI:30616"/>
    </ligand>
</feature>
<evidence type="ECO:0000256" key="6">
    <source>
        <dbReference type="ARBA" id="ARBA00022840"/>
    </source>
</evidence>
<dbReference type="GO" id="GO:0004072">
    <property type="term" value="F:aspartate kinase activity"/>
    <property type="evidence" value="ECO:0007669"/>
    <property type="project" value="UniProtKB-EC"/>
</dbReference>
<sequence>MRILKFGGTSVGSAARMRSVADLIQSSEPRIVVLSAMAGTTNSLVAIAKLLFEGEIQAATSQTEILRQHYMMVARELLPEPAIAEEAISQLGTCFKTIFGLMRQPLSASGERVILAQGELLSTLLFHRYLTAIRGQEAVLLPALEFMRLDANDEPDDAYIREHLTQQLAPHTAQALFITQGYICRNAKGDIDNLKRGGSDYSASLIGAAAGADEIQIWTDIDGLHNNDPRVVEGTYPIRELSFDEAAELAYFGAKILHPSSVLPARQYNIPVRLLNTMQPEAPGTLISSKTGSEAIKAVAAKDGLVAIKIKSSRMLLAHGFLRSVFEVFERYRTPIDMITTSEVAVSLTIDDATHLTEILAELRDFGSVEIDENQTIICLVGNLIQENHGSARLVFNALGDIPLRMISYGGSPNNISLLVNTADKMRTLKALNAGLFQRQIFHSDASDD</sequence>
<dbReference type="NCBIfam" id="TIGR00657">
    <property type="entry name" value="asp_kinases"/>
    <property type="match status" value="1"/>
</dbReference>
<dbReference type="InterPro" id="IPR045865">
    <property type="entry name" value="ACT-like_dom_sf"/>
</dbReference>
<dbReference type="GO" id="GO:0009089">
    <property type="term" value="P:lysine biosynthetic process via diaminopimelate"/>
    <property type="evidence" value="ECO:0007669"/>
    <property type="project" value="UniProtKB-UniPathway"/>
</dbReference>
<evidence type="ECO:0000256" key="5">
    <source>
        <dbReference type="ARBA" id="ARBA00022777"/>
    </source>
</evidence>
<dbReference type="SUPFAM" id="SSF53633">
    <property type="entry name" value="Carbamate kinase-like"/>
    <property type="match status" value="1"/>
</dbReference>
<dbReference type="InterPro" id="IPR018042">
    <property type="entry name" value="Aspartate_kinase_CS"/>
</dbReference>
<feature type="binding site" evidence="8">
    <location>
        <position position="119"/>
    </location>
    <ligand>
        <name>substrate</name>
    </ligand>
</feature>
<proteinExistence type="inferred from homology"/>
<accession>A0A1W1VHT6</accession>
<dbReference type="UniPathway" id="UPA00034">
    <property type="reaction ID" value="UER00015"/>
</dbReference>
<dbReference type="CDD" id="cd04243">
    <property type="entry name" value="AAK_AK-HSDH-like"/>
    <property type="match status" value="1"/>
</dbReference>
<dbReference type="SUPFAM" id="SSF55021">
    <property type="entry name" value="ACT-like"/>
    <property type="match status" value="2"/>
</dbReference>
<dbReference type="GO" id="GO:0005829">
    <property type="term" value="C:cytosol"/>
    <property type="evidence" value="ECO:0007669"/>
    <property type="project" value="TreeGrafter"/>
</dbReference>
<dbReference type="GO" id="GO:0009090">
    <property type="term" value="P:homoserine biosynthetic process"/>
    <property type="evidence" value="ECO:0007669"/>
    <property type="project" value="TreeGrafter"/>
</dbReference>
<evidence type="ECO:0000256" key="9">
    <source>
        <dbReference type="RuleBase" id="RU003448"/>
    </source>
</evidence>
<evidence type="ECO:0000259" key="12">
    <source>
        <dbReference type="Pfam" id="PF22468"/>
    </source>
</evidence>
<organism evidence="13 14">
    <name type="scientific">Hymenobacter roseosalivarius DSM 11622</name>
    <dbReference type="NCBI Taxonomy" id="645990"/>
    <lineage>
        <taxon>Bacteria</taxon>
        <taxon>Pseudomonadati</taxon>
        <taxon>Bacteroidota</taxon>
        <taxon>Cytophagia</taxon>
        <taxon>Cytophagales</taxon>
        <taxon>Hymenobacteraceae</taxon>
        <taxon>Hymenobacter</taxon>
    </lineage>
</organism>
<dbReference type="UniPathway" id="UPA00050">
    <property type="reaction ID" value="UER00461"/>
</dbReference>
<evidence type="ECO:0000256" key="2">
    <source>
        <dbReference type="ARBA" id="ARBA00010122"/>
    </source>
</evidence>
<dbReference type="GO" id="GO:0005524">
    <property type="term" value="F:ATP binding"/>
    <property type="evidence" value="ECO:0007669"/>
    <property type="project" value="UniProtKB-KW"/>
</dbReference>
<dbReference type="Gene3D" id="3.30.70.260">
    <property type="match status" value="2"/>
</dbReference>
<gene>
    <name evidence="13" type="ORF">SAMN00120144_3321</name>
</gene>
<dbReference type="InterPro" id="IPR001048">
    <property type="entry name" value="Asp/Glu/Uridylate_kinase"/>
</dbReference>
<evidence type="ECO:0000259" key="11">
    <source>
        <dbReference type="Pfam" id="PF00696"/>
    </source>
</evidence>
<dbReference type="PANTHER" id="PTHR21499">
    <property type="entry name" value="ASPARTATE KINASE"/>
    <property type="match status" value="1"/>
</dbReference>
<keyword evidence="4 8" id="KW-0547">Nucleotide-binding</keyword>
<dbReference type="EMBL" id="FWWW01000061">
    <property type="protein sequence ID" value="SMB92888.1"/>
    <property type="molecule type" value="Genomic_DNA"/>
</dbReference>
<evidence type="ECO:0000256" key="1">
    <source>
        <dbReference type="ARBA" id="ARBA00004766"/>
    </source>
</evidence>
<dbReference type="STRING" id="645990.SAMN00120144_3321"/>
<dbReference type="InterPro" id="IPR001341">
    <property type="entry name" value="Asp_kinase"/>
</dbReference>